<evidence type="ECO:0000256" key="9">
    <source>
        <dbReference type="SAM" id="MobiDB-lite"/>
    </source>
</evidence>
<evidence type="ECO:0000256" key="2">
    <source>
        <dbReference type="ARBA" id="ARBA00004123"/>
    </source>
</evidence>
<organism evidence="11 12">
    <name type="scientific">Exophiala mesophila</name>
    <name type="common">Black yeast-like fungus</name>
    <dbReference type="NCBI Taxonomy" id="212818"/>
    <lineage>
        <taxon>Eukaryota</taxon>
        <taxon>Fungi</taxon>
        <taxon>Dikarya</taxon>
        <taxon>Ascomycota</taxon>
        <taxon>Pezizomycotina</taxon>
        <taxon>Eurotiomycetes</taxon>
        <taxon>Chaetothyriomycetidae</taxon>
        <taxon>Chaetothyriales</taxon>
        <taxon>Herpotrichiellaceae</taxon>
        <taxon>Exophiala</taxon>
    </lineage>
</organism>
<accession>A0A0D2A439</accession>
<comment type="similarity">
    <text evidence="3">Belongs to the bZIP family.</text>
</comment>
<dbReference type="Gene3D" id="1.20.5.170">
    <property type="match status" value="1"/>
</dbReference>
<gene>
    <name evidence="11" type="ORF">PV10_04959</name>
</gene>
<sequence>MTSITQLLSPWPVSKHSIVLRDQHYPPPHFSSYSDPVDTMPPMPPSPSDHANDNVTGSAESDGGENNGDGRKGYGKRELSTSKRAAQNRAAQRAFRQRKEGYIKKLEEQVRDYQVLSENFKTVQAENYQLRDYIINLQSRLLESQGEVPPPPSNVDGLQPGKAGPPPPQAGTLPRLSELGAVGQSQDAMGSSHHEPHRGSYPDPTYAESPVSKRARTASSDLTPSQSALQGPAILSQSSAGVR</sequence>
<dbReference type="PANTHER" id="PTHR40621">
    <property type="entry name" value="TRANSCRIPTION FACTOR KAPC-RELATED"/>
    <property type="match status" value="1"/>
</dbReference>
<reference evidence="11 12" key="1">
    <citation type="submission" date="2015-01" db="EMBL/GenBank/DDBJ databases">
        <title>The Genome Sequence of Exophiala mesophila CBS40295.</title>
        <authorList>
            <consortium name="The Broad Institute Genomics Platform"/>
            <person name="Cuomo C."/>
            <person name="de Hoog S."/>
            <person name="Gorbushina A."/>
            <person name="Stielow B."/>
            <person name="Teixiera M."/>
            <person name="Abouelleil A."/>
            <person name="Chapman S.B."/>
            <person name="Priest M."/>
            <person name="Young S.K."/>
            <person name="Wortman J."/>
            <person name="Nusbaum C."/>
            <person name="Birren B."/>
        </authorList>
    </citation>
    <scope>NUCLEOTIDE SEQUENCE [LARGE SCALE GENOMIC DNA]</scope>
    <source>
        <strain evidence="11 12">CBS 40295</strain>
    </source>
</reference>
<dbReference type="PANTHER" id="PTHR40621:SF11">
    <property type="entry name" value="TRANSCRIPTION FACTOR KAPC-RELATED"/>
    <property type="match status" value="1"/>
</dbReference>
<evidence type="ECO:0000256" key="5">
    <source>
        <dbReference type="ARBA" id="ARBA00023125"/>
    </source>
</evidence>
<evidence type="ECO:0000256" key="7">
    <source>
        <dbReference type="ARBA" id="ARBA00023242"/>
    </source>
</evidence>
<keyword evidence="7" id="KW-0539">Nucleus</keyword>
<evidence type="ECO:0000313" key="12">
    <source>
        <dbReference type="Proteomes" id="UP000054302"/>
    </source>
</evidence>
<keyword evidence="5" id="KW-0238">DNA-binding</keyword>
<dbReference type="PROSITE" id="PS00036">
    <property type="entry name" value="BZIP_BASIC"/>
    <property type="match status" value="1"/>
</dbReference>
<evidence type="ECO:0000256" key="6">
    <source>
        <dbReference type="ARBA" id="ARBA00023163"/>
    </source>
</evidence>
<evidence type="ECO:0000256" key="4">
    <source>
        <dbReference type="ARBA" id="ARBA00023015"/>
    </source>
</evidence>
<dbReference type="VEuPathDB" id="FungiDB:PV10_04959"/>
<feature type="compositionally biased region" description="Polar residues" evidence="9">
    <location>
        <begin position="217"/>
        <end position="243"/>
    </location>
</feature>
<dbReference type="SUPFAM" id="SSF57959">
    <property type="entry name" value="Leucine zipper domain"/>
    <property type="match status" value="1"/>
</dbReference>
<evidence type="ECO:0000256" key="3">
    <source>
        <dbReference type="ARBA" id="ARBA00007163"/>
    </source>
</evidence>
<proteinExistence type="inferred from homology"/>
<comment type="function">
    <text evidence="1">Putative transcription factor.</text>
</comment>
<keyword evidence="12" id="KW-1185">Reference proteome</keyword>
<dbReference type="Pfam" id="PF00170">
    <property type="entry name" value="bZIP_1"/>
    <property type="match status" value="1"/>
</dbReference>
<evidence type="ECO:0000259" key="10">
    <source>
        <dbReference type="PROSITE" id="PS00036"/>
    </source>
</evidence>
<dbReference type="GO" id="GO:0000976">
    <property type="term" value="F:transcription cis-regulatory region binding"/>
    <property type="evidence" value="ECO:0007669"/>
    <property type="project" value="InterPro"/>
</dbReference>
<dbReference type="GeneID" id="27322804"/>
<dbReference type="STRING" id="212818.A0A0D2A439"/>
<feature type="domain" description="BZIP" evidence="10">
    <location>
        <begin position="83"/>
        <end position="98"/>
    </location>
</feature>
<feature type="region of interest" description="Disordered" evidence="9">
    <location>
        <begin position="22"/>
        <end position="91"/>
    </location>
</feature>
<feature type="compositionally biased region" description="Basic and acidic residues" evidence="9">
    <location>
        <begin position="68"/>
        <end position="81"/>
    </location>
</feature>
<dbReference type="Proteomes" id="UP000054302">
    <property type="component" value="Unassembled WGS sequence"/>
</dbReference>
<feature type="region of interest" description="Disordered" evidence="9">
    <location>
        <begin position="144"/>
        <end position="243"/>
    </location>
</feature>
<dbReference type="InterPro" id="IPR004827">
    <property type="entry name" value="bZIP"/>
</dbReference>
<dbReference type="SMART" id="SM00338">
    <property type="entry name" value="BRLZ"/>
    <property type="match status" value="1"/>
</dbReference>
<dbReference type="RefSeq" id="XP_016225342.1">
    <property type="nucleotide sequence ID" value="XM_016369554.1"/>
</dbReference>
<dbReference type="GO" id="GO:0090575">
    <property type="term" value="C:RNA polymerase II transcription regulator complex"/>
    <property type="evidence" value="ECO:0007669"/>
    <property type="project" value="TreeGrafter"/>
</dbReference>
<evidence type="ECO:0000256" key="8">
    <source>
        <dbReference type="ARBA" id="ARBA00044067"/>
    </source>
</evidence>
<name>A0A0D2A439_EXOME</name>
<protein>
    <recommendedName>
        <fullName evidence="8">Putative transcription factor kapC</fullName>
    </recommendedName>
</protein>
<comment type="subcellular location">
    <subcellularLocation>
        <location evidence="2">Nucleus</location>
    </subcellularLocation>
</comment>
<evidence type="ECO:0000256" key="1">
    <source>
        <dbReference type="ARBA" id="ARBA00004049"/>
    </source>
</evidence>
<dbReference type="InterPro" id="IPR046347">
    <property type="entry name" value="bZIP_sf"/>
</dbReference>
<keyword evidence="4" id="KW-0805">Transcription regulation</keyword>
<dbReference type="InterPro" id="IPR050936">
    <property type="entry name" value="AP-1-like"/>
</dbReference>
<dbReference type="EMBL" id="KN847522">
    <property type="protein sequence ID" value="KIV93769.1"/>
    <property type="molecule type" value="Genomic_DNA"/>
</dbReference>
<dbReference type="RefSeq" id="XP_016225343.1">
    <property type="nucleotide sequence ID" value="XM_016369555.1"/>
</dbReference>
<evidence type="ECO:0000313" key="11">
    <source>
        <dbReference type="EMBL" id="KIV93768.1"/>
    </source>
</evidence>
<dbReference type="GO" id="GO:0001228">
    <property type="term" value="F:DNA-binding transcription activator activity, RNA polymerase II-specific"/>
    <property type="evidence" value="ECO:0007669"/>
    <property type="project" value="TreeGrafter"/>
</dbReference>
<dbReference type="EMBL" id="KN847522">
    <property type="protein sequence ID" value="KIV93768.1"/>
    <property type="molecule type" value="Genomic_DNA"/>
</dbReference>
<keyword evidence="6" id="KW-0804">Transcription</keyword>
<dbReference type="AlphaFoldDB" id="A0A0D2A439"/>
<dbReference type="OrthoDB" id="2593073at2759"/>